<organism evidence="8 9">
    <name type="scientific">Tautonia plasticadhaerens</name>
    <dbReference type="NCBI Taxonomy" id="2527974"/>
    <lineage>
        <taxon>Bacteria</taxon>
        <taxon>Pseudomonadati</taxon>
        <taxon>Planctomycetota</taxon>
        <taxon>Planctomycetia</taxon>
        <taxon>Isosphaerales</taxon>
        <taxon>Isosphaeraceae</taxon>
        <taxon>Tautonia</taxon>
    </lineage>
</organism>
<evidence type="ECO:0000256" key="5">
    <source>
        <dbReference type="PROSITE-ProRule" id="PRU10141"/>
    </source>
</evidence>
<dbReference type="InterPro" id="IPR000719">
    <property type="entry name" value="Prot_kinase_dom"/>
</dbReference>
<dbReference type="PANTHER" id="PTHR43289:SF34">
    <property type="entry name" value="SERINE_THREONINE-PROTEIN KINASE YBDM-RELATED"/>
    <property type="match status" value="1"/>
</dbReference>
<dbReference type="Gene3D" id="1.25.40.10">
    <property type="entry name" value="Tetratricopeptide repeat domain"/>
    <property type="match status" value="2"/>
</dbReference>
<dbReference type="PANTHER" id="PTHR43289">
    <property type="entry name" value="MITOGEN-ACTIVATED PROTEIN KINASE KINASE KINASE 20-RELATED"/>
    <property type="match status" value="1"/>
</dbReference>
<dbReference type="Pfam" id="PF00069">
    <property type="entry name" value="Pkinase"/>
    <property type="match status" value="1"/>
</dbReference>
<evidence type="ECO:0000256" key="1">
    <source>
        <dbReference type="ARBA" id="ARBA00022679"/>
    </source>
</evidence>
<dbReference type="CDD" id="cd14014">
    <property type="entry name" value="STKc_PknB_like"/>
    <property type="match status" value="1"/>
</dbReference>
<dbReference type="Gene3D" id="3.30.200.20">
    <property type="entry name" value="Phosphorylase Kinase, domain 1"/>
    <property type="match status" value="1"/>
</dbReference>
<keyword evidence="3 8" id="KW-0418">Kinase</keyword>
<dbReference type="InterPro" id="IPR008271">
    <property type="entry name" value="Ser/Thr_kinase_AS"/>
</dbReference>
<dbReference type="Pfam" id="PF13432">
    <property type="entry name" value="TPR_16"/>
    <property type="match status" value="2"/>
</dbReference>
<evidence type="ECO:0000256" key="2">
    <source>
        <dbReference type="ARBA" id="ARBA00022741"/>
    </source>
</evidence>
<evidence type="ECO:0000313" key="9">
    <source>
        <dbReference type="Proteomes" id="UP000317835"/>
    </source>
</evidence>
<name>A0A518H8B5_9BACT</name>
<keyword evidence="4 5" id="KW-0067">ATP-binding</keyword>
<protein>
    <submittedName>
        <fullName evidence="8">Serine/threonine-protein kinase PknH</fullName>
        <ecNumber evidence="8">2.7.11.1</ecNumber>
    </submittedName>
</protein>
<dbReference type="GO" id="GO:0004674">
    <property type="term" value="F:protein serine/threonine kinase activity"/>
    <property type="evidence" value="ECO:0007669"/>
    <property type="project" value="UniProtKB-EC"/>
</dbReference>
<dbReference type="Proteomes" id="UP000317835">
    <property type="component" value="Chromosome"/>
</dbReference>
<dbReference type="SMART" id="SM00028">
    <property type="entry name" value="TPR"/>
    <property type="match status" value="5"/>
</dbReference>
<feature type="domain" description="Protein kinase" evidence="7">
    <location>
        <begin position="105"/>
        <end position="378"/>
    </location>
</feature>
<dbReference type="PROSITE" id="PS50011">
    <property type="entry name" value="PROTEIN_KINASE_DOM"/>
    <property type="match status" value="1"/>
</dbReference>
<evidence type="ECO:0000256" key="4">
    <source>
        <dbReference type="ARBA" id="ARBA00022840"/>
    </source>
</evidence>
<proteinExistence type="predicted"/>
<dbReference type="InterPro" id="IPR017441">
    <property type="entry name" value="Protein_kinase_ATP_BS"/>
</dbReference>
<keyword evidence="1 8" id="KW-0808">Transferase</keyword>
<dbReference type="InterPro" id="IPR011990">
    <property type="entry name" value="TPR-like_helical_dom_sf"/>
</dbReference>
<accession>A0A518H8B5</accession>
<dbReference type="SUPFAM" id="SSF56112">
    <property type="entry name" value="Protein kinase-like (PK-like)"/>
    <property type="match status" value="1"/>
</dbReference>
<reference evidence="8 9" key="1">
    <citation type="submission" date="2019-02" db="EMBL/GenBank/DDBJ databases">
        <title>Deep-cultivation of Planctomycetes and their phenomic and genomic characterization uncovers novel biology.</title>
        <authorList>
            <person name="Wiegand S."/>
            <person name="Jogler M."/>
            <person name="Boedeker C."/>
            <person name="Pinto D."/>
            <person name="Vollmers J."/>
            <person name="Rivas-Marin E."/>
            <person name="Kohn T."/>
            <person name="Peeters S.H."/>
            <person name="Heuer A."/>
            <person name="Rast P."/>
            <person name="Oberbeckmann S."/>
            <person name="Bunk B."/>
            <person name="Jeske O."/>
            <person name="Meyerdierks A."/>
            <person name="Storesund J.E."/>
            <person name="Kallscheuer N."/>
            <person name="Luecker S."/>
            <person name="Lage O.M."/>
            <person name="Pohl T."/>
            <person name="Merkel B.J."/>
            <person name="Hornburger P."/>
            <person name="Mueller R.-W."/>
            <person name="Bruemmer F."/>
            <person name="Labrenz M."/>
            <person name="Spormann A.M."/>
            <person name="Op den Camp H."/>
            <person name="Overmann J."/>
            <person name="Amann R."/>
            <person name="Jetten M.S.M."/>
            <person name="Mascher T."/>
            <person name="Medema M.H."/>
            <person name="Devos D.P."/>
            <person name="Kaster A.-K."/>
            <person name="Ovreas L."/>
            <person name="Rohde M."/>
            <person name="Galperin M.Y."/>
            <person name="Jogler C."/>
        </authorList>
    </citation>
    <scope>NUCLEOTIDE SEQUENCE [LARGE SCALE GENOMIC DNA]</scope>
    <source>
        <strain evidence="8 9">ElP</strain>
    </source>
</reference>
<dbReference type="InterPro" id="IPR011009">
    <property type="entry name" value="Kinase-like_dom_sf"/>
</dbReference>
<dbReference type="EC" id="2.7.11.1" evidence="8"/>
<evidence type="ECO:0000313" key="8">
    <source>
        <dbReference type="EMBL" id="QDV37093.1"/>
    </source>
</evidence>
<evidence type="ECO:0000256" key="3">
    <source>
        <dbReference type="ARBA" id="ARBA00022777"/>
    </source>
</evidence>
<dbReference type="Gene3D" id="1.10.510.10">
    <property type="entry name" value="Transferase(Phosphotransferase) domain 1"/>
    <property type="match status" value="1"/>
</dbReference>
<dbReference type="SMART" id="SM00220">
    <property type="entry name" value="S_TKc"/>
    <property type="match status" value="1"/>
</dbReference>
<dbReference type="InterPro" id="IPR019734">
    <property type="entry name" value="TPR_rpt"/>
</dbReference>
<dbReference type="GO" id="GO:0005524">
    <property type="term" value="F:ATP binding"/>
    <property type="evidence" value="ECO:0007669"/>
    <property type="project" value="UniProtKB-UniRule"/>
</dbReference>
<keyword evidence="2 5" id="KW-0547">Nucleotide-binding</keyword>
<feature type="compositionally biased region" description="Basic and acidic residues" evidence="6">
    <location>
        <begin position="1"/>
        <end position="11"/>
    </location>
</feature>
<gene>
    <name evidence="8" type="primary">pknH_4</name>
    <name evidence="8" type="ORF">ElP_50260</name>
</gene>
<dbReference type="KEGG" id="tpla:ElP_50260"/>
<dbReference type="SUPFAM" id="SSF48452">
    <property type="entry name" value="TPR-like"/>
    <property type="match status" value="2"/>
</dbReference>
<dbReference type="EMBL" id="CP036426">
    <property type="protein sequence ID" value="QDV37093.1"/>
    <property type="molecule type" value="Genomic_DNA"/>
</dbReference>
<dbReference type="AlphaFoldDB" id="A0A518H8B5"/>
<keyword evidence="9" id="KW-1185">Reference proteome</keyword>
<dbReference type="PROSITE" id="PS00108">
    <property type="entry name" value="PROTEIN_KINASE_ST"/>
    <property type="match status" value="1"/>
</dbReference>
<feature type="compositionally biased region" description="Polar residues" evidence="6">
    <location>
        <begin position="13"/>
        <end position="22"/>
    </location>
</feature>
<feature type="region of interest" description="Disordered" evidence="6">
    <location>
        <begin position="1"/>
        <end position="25"/>
    </location>
</feature>
<feature type="binding site" evidence="5">
    <location>
        <position position="134"/>
    </location>
    <ligand>
        <name>ATP</name>
        <dbReference type="ChEBI" id="CHEBI:30616"/>
    </ligand>
</feature>
<sequence length="899" mass="99177">MTGSLEPRRLASEPTTASNSSGDDPRLIRALEHYLEAAEAGEPPDRDAFLSCHPEIASRLAQCLEGMDAIRGGVSGPGELGEESGLTTDAELFHAPTPPIQLGDYLLLRELGRGGMGVVYEARQLSLGRRVALKLLPFSSTLDPRQLRRFRTEARAAAWLQHDHIVPVFAFGSGQGLPFYAMRLIEGRSLSTLIAQWRDGVVDGGEGATARGDAIAGYVASLGIQAAEALDYAHGQGVLHRDIKPANLLVDDGGHLWITDFGLARFRERESVTRSGDLIGTIRYMSPEQALGKHSEVDHRTDVYSLGATLYELLTRAPLFEASDTRELVNRVLLDAPRPPRSLDPSIPRDLETIVLKALAKEPGERYATAADLADDLRRYRADLPIRARRPSATERLTCWARRHRAAVLTAAILLAVALIGQSATILMLTNEERRSRDHAFQASENSQQLFEFADALYRQVEGRVGTDPEDSEADRRLLGTSLGIFERFTRQADRDPRHDSLVTSALIRAGDIHLRLGHHPEASLCYHRALVHLDPRPTPGNLTEDRGDDLAHTLNRLGQVELLTGNPHRAFEHFSRAVTVQEGWIGRRGGDEGRLDLVSYLIDVGRFSGVSSLAVQADRALSRALDLADAMAARRSTSDALPGTPEEAEALKRLIRGRLLRSDRHFSDAIDQYRAALDLYRRLSAAHPDRAEFPQRASEAAFQLAWFLATCSESSVRDEGEAVTLVQHVLEDQPDDPGLLSQAGVFFMQVDRYEEAERAMRAALASAPDRADLYNNLAWLLATRPEPRRPDPAEATRLAEEAIKLAPGVGIYWNTLGVAHYRSGRLKEAIASLETSMQLSDGGNGFDWFVTALALWKLGDRDSAAVLYDKAVDWMDLLPARDPTLHRFREEADLAFDA</sequence>
<evidence type="ECO:0000259" key="7">
    <source>
        <dbReference type="PROSITE" id="PS50011"/>
    </source>
</evidence>
<evidence type="ECO:0000256" key="6">
    <source>
        <dbReference type="SAM" id="MobiDB-lite"/>
    </source>
</evidence>
<dbReference type="PROSITE" id="PS00107">
    <property type="entry name" value="PROTEIN_KINASE_ATP"/>
    <property type="match status" value="1"/>
</dbReference>